<dbReference type="Proteomes" id="UP001321542">
    <property type="component" value="Chromosome"/>
</dbReference>
<protein>
    <submittedName>
        <fullName evidence="1">Uncharacterized protein</fullName>
    </submittedName>
</protein>
<reference evidence="1 2" key="1">
    <citation type="journal article" date="2010" name="ChemBioChem">
        <title>Cloning and characterization of the biosynthetic gene cluster of 16-membered macrolide antibiotic FD-891: involvement of a dual functional cytochrome P450 monooxygenase catalyzing epoxidation and hydroxylation.</title>
        <authorList>
            <person name="Kudo F."/>
            <person name="Motegi A."/>
            <person name="Mizoue K."/>
            <person name="Eguchi T."/>
        </authorList>
    </citation>
    <scope>NUCLEOTIDE SEQUENCE [LARGE SCALE GENOMIC DNA]</scope>
    <source>
        <strain evidence="1 2">A-8890</strain>
    </source>
</reference>
<organism evidence="1 2">
    <name type="scientific">Streptomyces graminofaciens</name>
    <dbReference type="NCBI Taxonomy" id="68212"/>
    <lineage>
        <taxon>Bacteria</taxon>
        <taxon>Bacillati</taxon>
        <taxon>Actinomycetota</taxon>
        <taxon>Actinomycetes</taxon>
        <taxon>Kitasatosporales</taxon>
        <taxon>Streptomycetaceae</taxon>
        <taxon>Streptomyces</taxon>
    </lineage>
</organism>
<evidence type="ECO:0000313" key="1">
    <source>
        <dbReference type="EMBL" id="BBC38680.1"/>
    </source>
</evidence>
<dbReference type="EMBL" id="AP018448">
    <property type="protein sequence ID" value="BBC38680.1"/>
    <property type="molecule type" value="Genomic_DNA"/>
</dbReference>
<name>A0ABN5VZH4_9ACTN</name>
<keyword evidence="2" id="KW-1185">Reference proteome</keyword>
<sequence>MQFRAGARATAVGNIEYKRDTDAGVINQGLFSLSWLMDQRAEFEHLVHDRFGATAASQVLWSGPSLICTADDFTRYDVHAVCEHRRPIDLARYRYFGTEQT</sequence>
<reference evidence="1 2" key="2">
    <citation type="journal article" date="2023" name="ChemBioChem">
        <title>Acyltransferase Domain Exchange between Two Independent Type I Polyketide Synthases in the Same Producer Strain of Macrolide Antibiotics.</title>
        <authorList>
            <person name="Kudo F."/>
            <person name="Kishikawa K."/>
            <person name="Tsuboi K."/>
            <person name="Kido T."/>
            <person name="Usui T."/>
            <person name="Hashimoto J."/>
            <person name="Shin-Ya K."/>
            <person name="Miyanaga A."/>
            <person name="Eguchi T."/>
        </authorList>
    </citation>
    <scope>NUCLEOTIDE SEQUENCE [LARGE SCALE GENOMIC DNA]</scope>
    <source>
        <strain evidence="1 2">A-8890</strain>
    </source>
</reference>
<accession>A0ABN5VZH4</accession>
<proteinExistence type="predicted"/>
<gene>
    <name evidence="1" type="ORF">SGFS_099740</name>
</gene>
<evidence type="ECO:0000313" key="2">
    <source>
        <dbReference type="Proteomes" id="UP001321542"/>
    </source>
</evidence>